<feature type="transmembrane region" description="Helical" evidence="7">
    <location>
        <begin position="81"/>
        <end position="103"/>
    </location>
</feature>
<evidence type="ECO:0000256" key="1">
    <source>
        <dbReference type="ARBA" id="ARBA00000085"/>
    </source>
</evidence>
<dbReference type="GO" id="GO:0005524">
    <property type="term" value="F:ATP binding"/>
    <property type="evidence" value="ECO:0007669"/>
    <property type="project" value="UniProtKB-KW"/>
</dbReference>
<evidence type="ECO:0000256" key="2">
    <source>
        <dbReference type="ARBA" id="ARBA00012438"/>
    </source>
</evidence>
<dbReference type="Pfam" id="PF02518">
    <property type="entry name" value="HATPase_c"/>
    <property type="match status" value="1"/>
</dbReference>
<evidence type="ECO:0000313" key="9">
    <source>
        <dbReference type="EMBL" id="SDE89152.1"/>
    </source>
</evidence>
<evidence type="ECO:0000256" key="5">
    <source>
        <dbReference type="ARBA" id="ARBA00022777"/>
    </source>
</evidence>
<dbReference type="Proteomes" id="UP000199076">
    <property type="component" value="Unassembled WGS sequence"/>
</dbReference>
<dbReference type="InterPro" id="IPR000014">
    <property type="entry name" value="PAS"/>
</dbReference>
<dbReference type="GO" id="GO:0004673">
    <property type="term" value="F:protein histidine kinase activity"/>
    <property type="evidence" value="ECO:0007669"/>
    <property type="project" value="UniProtKB-EC"/>
</dbReference>
<dbReference type="InterPro" id="IPR003594">
    <property type="entry name" value="HATPase_dom"/>
</dbReference>
<dbReference type="SUPFAM" id="SSF55785">
    <property type="entry name" value="PYP-like sensor domain (PAS domain)"/>
    <property type="match status" value="1"/>
</dbReference>
<dbReference type="AlphaFoldDB" id="A0A1G7GM05"/>
<feature type="transmembrane region" description="Helical" evidence="7">
    <location>
        <begin position="115"/>
        <end position="135"/>
    </location>
</feature>
<dbReference type="STRING" id="660518.SAMN05216218_102101"/>
<keyword evidence="10" id="KW-1185">Reference proteome</keyword>
<dbReference type="PANTHER" id="PTHR44936:SF10">
    <property type="entry name" value="SENSOR PROTEIN RSTB"/>
    <property type="match status" value="1"/>
</dbReference>
<dbReference type="InterPro" id="IPR050980">
    <property type="entry name" value="2C_sensor_his_kinase"/>
</dbReference>
<dbReference type="EMBL" id="FNBK01000002">
    <property type="protein sequence ID" value="SDE89152.1"/>
    <property type="molecule type" value="Genomic_DNA"/>
</dbReference>
<feature type="transmembrane region" description="Helical" evidence="7">
    <location>
        <begin position="217"/>
        <end position="240"/>
    </location>
</feature>
<comment type="catalytic activity">
    <reaction evidence="1">
        <text>ATP + protein L-histidine = ADP + protein N-phospho-L-histidine.</text>
        <dbReference type="EC" id="2.7.13.3"/>
    </reaction>
</comment>
<keyword evidence="7" id="KW-1133">Transmembrane helix</keyword>
<evidence type="ECO:0000256" key="6">
    <source>
        <dbReference type="ARBA" id="ARBA00022840"/>
    </source>
</evidence>
<gene>
    <name evidence="9" type="ORF">SAMN05216218_102101</name>
</gene>
<evidence type="ECO:0000259" key="8">
    <source>
        <dbReference type="PROSITE" id="PS50109"/>
    </source>
</evidence>
<keyword evidence="7" id="KW-0472">Membrane</keyword>
<evidence type="ECO:0000256" key="3">
    <source>
        <dbReference type="ARBA" id="ARBA00022679"/>
    </source>
</evidence>
<feature type="domain" description="Histidine kinase" evidence="8">
    <location>
        <begin position="418"/>
        <end position="612"/>
    </location>
</feature>
<evidence type="ECO:0000313" key="10">
    <source>
        <dbReference type="Proteomes" id="UP000199076"/>
    </source>
</evidence>
<dbReference type="PROSITE" id="PS50109">
    <property type="entry name" value="HIS_KIN"/>
    <property type="match status" value="1"/>
</dbReference>
<dbReference type="Gene3D" id="3.30.450.20">
    <property type="entry name" value="PAS domain"/>
    <property type="match status" value="1"/>
</dbReference>
<dbReference type="SMART" id="SM00387">
    <property type="entry name" value="HATPase_c"/>
    <property type="match status" value="1"/>
</dbReference>
<dbReference type="InterPro" id="IPR036890">
    <property type="entry name" value="HATPase_C_sf"/>
</dbReference>
<dbReference type="PANTHER" id="PTHR44936">
    <property type="entry name" value="SENSOR PROTEIN CREC"/>
    <property type="match status" value="1"/>
</dbReference>
<dbReference type="EC" id="2.7.13.3" evidence="2"/>
<organism evidence="9 10">
    <name type="scientific">Halorientalis regularis</name>
    <dbReference type="NCBI Taxonomy" id="660518"/>
    <lineage>
        <taxon>Archaea</taxon>
        <taxon>Methanobacteriati</taxon>
        <taxon>Methanobacteriota</taxon>
        <taxon>Stenosarchaea group</taxon>
        <taxon>Halobacteria</taxon>
        <taxon>Halobacteriales</taxon>
        <taxon>Haloarculaceae</taxon>
        <taxon>Halorientalis</taxon>
    </lineage>
</organism>
<feature type="transmembrane region" description="Helical" evidence="7">
    <location>
        <begin position="178"/>
        <end position="197"/>
    </location>
</feature>
<dbReference type="Pfam" id="PF13188">
    <property type="entry name" value="PAS_8"/>
    <property type="match status" value="1"/>
</dbReference>
<dbReference type="Gene3D" id="3.30.565.10">
    <property type="entry name" value="Histidine kinase-like ATPase, C-terminal domain"/>
    <property type="match status" value="1"/>
</dbReference>
<dbReference type="InterPro" id="IPR005467">
    <property type="entry name" value="His_kinase_dom"/>
</dbReference>
<evidence type="ECO:0000256" key="7">
    <source>
        <dbReference type="SAM" id="Phobius"/>
    </source>
</evidence>
<keyword evidence="7" id="KW-0812">Transmembrane</keyword>
<keyword evidence="4" id="KW-0547">Nucleotide-binding</keyword>
<keyword evidence="3" id="KW-0808">Transferase</keyword>
<feature type="transmembrane region" description="Helical" evidence="7">
    <location>
        <begin position="279"/>
        <end position="301"/>
    </location>
</feature>
<dbReference type="InterPro" id="IPR035965">
    <property type="entry name" value="PAS-like_dom_sf"/>
</dbReference>
<feature type="transmembrane region" description="Helical" evidence="7">
    <location>
        <begin position="247"/>
        <end position="267"/>
    </location>
</feature>
<dbReference type="SUPFAM" id="SSF55874">
    <property type="entry name" value="ATPase domain of HSP90 chaperone/DNA topoisomerase II/histidine kinase"/>
    <property type="match status" value="1"/>
</dbReference>
<accession>A0A1G7GM05</accession>
<keyword evidence="5" id="KW-0418">Kinase</keyword>
<name>A0A1G7GM05_9EURY</name>
<feature type="transmembrane region" description="Helical" evidence="7">
    <location>
        <begin position="147"/>
        <end position="166"/>
    </location>
</feature>
<evidence type="ECO:0000256" key="4">
    <source>
        <dbReference type="ARBA" id="ARBA00022741"/>
    </source>
</evidence>
<dbReference type="CDD" id="cd00075">
    <property type="entry name" value="HATPase"/>
    <property type="match status" value="1"/>
</dbReference>
<keyword evidence="6" id="KW-0067">ATP-binding</keyword>
<sequence length="616" mass="66338">MFQRGKHPSGLDHGASTDRVVSVVSLEATTARRFRYDGTVADCGPWRFVHVPGAVGRRSVHNRFDTEATQHDNVIQLGPWALFRVGIPAVSGGVAGVVGVTVYRRLRHGDARTGLARPFVVLAAVVSLLGIGYAGLHAATPLGNIRLGSAILLLTVPWMTFAARYIGIGRYVTLGRVFAGALVVTLLVAINVFGRLIREGWITTSLVGTETLQTLNTAQSVVTLALLTLVFALIGGVVVATYRHDRLSTVQSLLVVVPMAGFVFTVQTTRPATPLLNDVLSGSTFLIVAAGLALGVTRYDVVTRVPATRRLGERAALTETDEAIFVLDDGARVVRVNEPAERMFGGAQTLADVTDHSVTSLTEHSTITCRTTAGRRQFEPSVSPLVDEYGETFGYTVMLIDVTDREIRRQRLAVLNRILRHNVRNELDVIRAHAEEADLAPAVDGVDRLSELSEEARRVQDLMERSAADRTEVRVRPLLEDVVADATAGVTADVTVTAPDVRIQIDPERCRYVVDHLVENAVEHNDGESPRVVVRAEQTGADIRLLVADDGPGIPESERAVIEAGGETPFEHASSLGLWGTNWAVQSMGGTLSFDESDLGGTAVTISLTDVAVHEA</sequence>
<protein>
    <recommendedName>
        <fullName evidence="2">histidine kinase</fullName>
        <ecNumber evidence="2">2.7.13.3</ecNumber>
    </recommendedName>
</protein>
<reference evidence="10" key="1">
    <citation type="submission" date="2016-10" db="EMBL/GenBank/DDBJ databases">
        <authorList>
            <person name="Varghese N."/>
            <person name="Submissions S."/>
        </authorList>
    </citation>
    <scope>NUCLEOTIDE SEQUENCE [LARGE SCALE GENOMIC DNA]</scope>
    <source>
        <strain evidence="10">IBRC-M 10760</strain>
    </source>
</reference>
<proteinExistence type="predicted"/>